<reference evidence="6 7" key="1">
    <citation type="submission" date="2018-09" db="EMBL/GenBank/DDBJ databases">
        <title>Characterization of the phylogenetic diversity of five novel species belonging to the genus Bifidobacterium.</title>
        <authorList>
            <person name="Lugli G.A."/>
            <person name="Duranti S."/>
            <person name="Milani C."/>
        </authorList>
    </citation>
    <scope>NUCLEOTIDE SEQUENCE [LARGE SCALE GENOMIC DNA]</scope>
    <source>
        <strain evidence="6 7">2033B</strain>
    </source>
</reference>
<feature type="region of interest" description="Disordered" evidence="4">
    <location>
        <begin position="1"/>
        <end position="20"/>
    </location>
</feature>
<dbReference type="InterPro" id="IPR001845">
    <property type="entry name" value="HTH_ArsR_DNA-bd_dom"/>
</dbReference>
<dbReference type="RefSeq" id="WP_164521050.1">
    <property type="nucleotide sequence ID" value="NZ_QXGK01000013.1"/>
</dbReference>
<dbReference type="Pfam" id="PF12840">
    <property type="entry name" value="HTH_20"/>
    <property type="match status" value="1"/>
</dbReference>
<dbReference type="InterPro" id="IPR051081">
    <property type="entry name" value="HTH_MetalResp_TranReg"/>
</dbReference>
<dbReference type="PANTHER" id="PTHR33154:SF15">
    <property type="entry name" value="REGULATORY PROTEIN ARSR"/>
    <property type="match status" value="1"/>
</dbReference>
<feature type="domain" description="HTH arsR-type" evidence="5">
    <location>
        <begin position="20"/>
        <end position="112"/>
    </location>
</feature>
<evidence type="ECO:0000256" key="2">
    <source>
        <dbReference type="ARBA" id="ARBA00023125"/>
    </source>
</evidence>
<comment type="caution">
    <text evidence="6">The sequence shown here is derived from an EMBL/GenBank/DDBJ whole genome shotgun (WGS) entry which is preliminary data.</text>
</comment>
<dbReference type="AlphaFoldDB" id="A0A430FRB9"/>
<dbReference type="PANTHER" id="PTHR33154">
    <property type="entry name" value="TRANSCRIPTIONAL REGULATOR, ARSR FAMILY"/>
    <property type="match status" value="1"/>
</dbReference>
<dbReference type="Proteomes" id="UP000287470">
    <property type="component" value="Unassembled WGS sequence"/>
</dbReference>
<evidence type="ECO:0000256" key="1">
    <source>
        <dbReference type="ARBA" id="ARBA00023015"/>
    </source>
</evidence>
<dbReference type="GO" id="GO:0003677">
    <property type="term" value="F:DNA binding"/>
    <property type="evidence" value="ECO:0007669"/>
    <property type="project" value="UniProtKB-KW"/>
</dbReference>
<dbReference type="PRINTS" id="PR00778">
    <property type="entry name" value="HTHARSR"/>
</dbReference>
<dbReference type="SUPFAM" id="SSF46785">
    <property type="entry name" value="Winged helix' DNA-binding domain"/>
    <property type="match status" value="1"/>
</dbReference>
<dbReference type="SMART" id="SM00418">
    <property type="entry name" value="HTH_ARSR"/>
    <property type="match status" value="1"/>
</dbReference>
<dbReference type="Gene3D" id="1.10.10.10">
    <property type="entry name" value="Winged helix-like DNA-binding domain superfamily/Winged helix DNA-binding domain"/>
    <property type="match status" value="1"/>
</dbReference>
<evidence type="ECO:0000313" key="7">
    <source>
        <dbReference type="Proteomes" id="UP000287470"/>
    </source>
</evidence>
<keyword evidence="7" id="KW-1185">Reference proteome</keyword>
<gene>
    <name evidence="6" type="ORF">D2E24_1381</name>
</gene>
<evidence type="ECO:0000259" key="5">
    <source>
        <dbReference type="SMART" id="SM00418"/>
    </source>
</evidence>
<dbReference type="EMBL" id="QXGK01000013">
    <property type="protein sequence ID" value="RSX55366.1"/>
    <property type="molecule type" value="Genomic_DNA"/>
</dbReference>
<dbReference type="InterPro" id="IPR036390">
    <property type="entry name" value="WH_DNA-bd_sf"/>
</dbReference>
<proteinExistence type="predicted"/>
<evidence type="ECO:0000256" key="4">
    <source>
        <dbReference type="SAM" id="MobiDB-lite"/>
    </source>
</evidence>
<keyword evidence="1" id="KW-0805">Transcription regulation</keyword>
<dbReference type="CDD" id="cd00090">
    <property type="entry name" value="HTH_ARSR"/>
    <property type="match status" value="1"/>
</dbReference>
<accession>A0A430FRB9</accession>
<evidence type="ECO:0000256" key="3">
    <source>
        <dbReference type="ARBA" id="ARBA00023163"/>
    </source>
</evidence>
<name>A0A430FRB9_9BIFI</name>
<feature type="compositionally biased region" description="Low complexity" evidence="4">
    <location>
        <begin position="7"/>
        <end position="18"/>
    </location>
</feature>
<sequence length="196" mass="21582">MNERSDAAGTTSATKTASLRQMRALSHPTRMRILSMMDDRKARTVGDIAAAIGESAGTVSYHLHRLEQAGLVEHGPSPDGDARKSCWKASQRGIRLDIDPDAIDPTVSEALIRATRLQHRQALERYGCEAASLPDEWREAALDTQSTISLTSDEFRSMTDELLDVIDRWTAISGQHGDGDGSERIMMAVNAFRYLP</sequence>
<dbReference type="GO" id="GO:0003700">
    <property type="term" value="F:DNA-binding transcription factor activity"/>
    <property type="evidence" value="ECO:0007669"/>
    <property type="project" value="InterPro"/>
</dbReference>
<dbReference type="InterPro" id="IPR036388">
    <property type="entry name" value="WH-like_DNA-bd_sf"/>
</dbReference>
<evidence type="ECO:0000313" key="6">
    <source>
        <dbReference type="EMBL" id="RSX55366.1"/>
    </source>
</evidence>
<keyword evidence="2" id="KW-0238">DNA-binding</keyword>
<dbReference type="InterPro" id="IPR011991">
    <property type="entry name" value="ArsR-like_HTH"/>
</dbReference>
<protein>
    <submittedName>
        <fullName evidence="6">Transcriptional regulator</fullName>
    </submittedName>
</protein>
<organism evidence="6 7">
    <name type="scientific">Bifidobacterium samirii</name>
    <dbReference type="NCBI Taxonomy" id="2306974"/>
    <lineage>
        <taxon>Bacteria</taxon>
        <taxon>Bacillati</taxon>
        <taxon>Actinomycetota</taxon>
        <taxon>Actinomycetes</taxon>
        <taxon>Bifidobacteriales</taxon>
        <taxon>Bifidobacteriaceae</taxon>
        <taxon>Bifidobacterium</taxon>
    </lineage>
</organism>
<keyword evidence="3" id="KW-0804">Transcription</keyword>